<dbReference type="Pfam" id="PF12730">
    <property type="entry name" value="ABC2_membrane_4"/>
    <property type="match status" value="1"/>
</dbReference>
<name>A0ABR9K9D4_9ACTN</name>
<feature type="transmembrane region" description="Helical" evidence="1">
    <location>
        <begin position="87"/>
        <end position="112"/>
    </location>
</feature>
<keyword evidence="1" id="KW-0812">Transmembrane</keyword>
<proteinExistence type="predicted"/>
<feature type="transmembrane region" description="Helical" evidence="1">
    <location>
        <begin position="132"/>
        <end position="152"/>
    </location>
</feature>
<keyword evidence="4" id="KW-1185">Reference proteome</keyword>
<reference evidence="3 4" key="1">
    <citation type="submission" date="2020-10" db="EMBL/GenBank/DDBJ databases">
        <title>Sequencing the genomes of 1000 actinobacteria strains.</title>
        <authorList>
            <person name="Klenk H.-P."/>
        </authorList>
    </citation>
    <scope>NUCLEOTIDE SEQUENCE [LARGE SCALE GENOMIC DNA]</scope>
    <source>
        <strain evidence="3 4">DSM 43748</strain>
    </source>
</reference>
<feature type="transmembrane region" description="Helical" evidence="1">
    <location>
        <begin position="159"/>
        <end position="177"/>
    </location>
</feature>
<evidence type="ECO:0000256" key="1">
    <source>
        <dbReference type="SAM" id="Phobius"/>
    </source>
</evidence>
<dbReference type="Proteomes" id="UP000661607">
    <property type="component" value="Unassembled WGS sequence"/>
</dbReference>
<organism evidence="3 4">
    <name type="scientific">Nonomuraea africana</name>
    <dbReference type="NCBI Taxonomy" id="46171"/>
    <lineage>
        <taxon>Bacteria</taxon>
        <taxon>Bacillati</taxon>
        <taxon>Actinomycetota</taxon>
        <taxon>Actinomycetes</taxon>
        <taxon>Streptosporangiales</taxon>
        <taxon>Streptosporangiaceae</taxon>
        <taxon>Nonomuraea</taxon>
    </lineage>
</organism>
<evidence type="ECO:0000256" key="2">
    <source>
        <dbReference type="SAM" id="SignalP"/>
    </source>
</evidence>
<sequence length="230" mass="23980">MRSVRWCLAIFAMLAIGTSALIAVTTTVSSWGGSTSTMGQAVAVVQLGAALGEIAIMVLGAMAIGGEYRSGMIKVSLMSVPWRGRMLAAKMTVFAAATLVTTLVVVGISFAVQLAAGEVLGSVTDPGVLRSLLGLCAYLTVLVVLTMAVGAMIRHTAGVIFATLGLFYVLPVLLSLVPGTEKLVEVMPLMAGMRITDMAESAPWGWFALYCAWAAGMFGLAVLGMRRRDA</sequence>
<evidence type="ECO:0000313" key="4">
    <source>
        <dbReference type="Proteomes" id="UP000661607"/>
    </source>
</evidence>
<accession>A0ABR9K9D4</accession>
<keyword evidence="2" id="KW-0732">Signal</keyword>
<evidence type="ECO:0000313" key="3">
    <source>
        <dbReference type="EMBL" id="MBE1558450.1"/>
    </source>
</evidence>
<keyword evidence="1" id="KW-0472">Membrane</keyword>
<keyword evidence="1" id="KW-1133">Transmembrane helix</keyword>
<dbReference type="EMBL" id="JADBEF010000001">
    <property type="protein sequence ID" value="MBE1558450.1"/>
    <property type="molecule type" value="Genomic_DNA"/>
</dbReference>
<feature type="transmembrane region" description="Helical" evidence="1">
    <location>
        <begin position="47"/>
        <end position="66"/>
    </location>
</feature>
<feature type="signal peptide" evidence="2">
    <location>
        <begin position="1"/>
        <end position="22"/>
    </location>
</feature>
<gene>
    <name evidence="3" type="ORF">H4W81_001229</name>
</gene>
<comment type="caution">
    <text evidence="3">The sequence shown here is derived from an EMBL/GenBank/DDBJ whole genome shotgun (WGS) entry which is preliminary data.</text>
</comment>
<feature type="transmembrane region" description="Helical" evidence="1">
    <location>
        <begin position="204"/>
        <end position="225"/>
    </location>
</feature>
<feature type="chain" id="PRO_5046108768" evidence="2">
    <location>
        <begin position="23"/>
        <end position="230"/>
    </location>
</feature>
<protein>
    <submittedName>
        <fullName evidence="3">ABC-type transport system involved in multi-copper enzyme maturation permease subunit</fullName>
    </submittedName>
</protein>